<keyword evidence="6 7" id="KW-0472">Membrane</keyword>
<evidence type="ECO:0000313" key="9">
    <source>
        <dbReference type="EMBL" id="MBM6703341.1"/>
    </source>
</evidence>
<dbReference type="Proteomes" id="UP000715095">
    <property type="component" value="Unassembled WGS sequence"/>
</dbReference>
<comment type="subcellular location">
    <subcellularLocation>
        <location evidence="1">Cell membrane</location>
        <topology evidence="1">Multi-pass membrane protein</topology>
    </subcellularLocation>
</comment>
<evidence type="ECO:0000256" key="1">
    <source>
        <dbReference type="ARBA" id="ARBA00004651"/>
    </source>
</evidence>
<dbReference type="RefSeq" id="WP_205101806.1">
    <property type="nucleotide sequence ID" value="NZ_JACJJC010000002.1"/>
</dbReference>
<dbReference type="InterPro" id="IPR013766">
    <property type="entry name" value="Thioredoxin_domain"/>
</dbReference>
<feature type="transmembrane region" description="Helical" evidence="7">
    <location>
        <begin position="505"/>
        <end position="528"/>
    </location>
</feature>
<evidence type="ECO:0000256" key="7">
    <source>
        <dbReference type="SAM" id="Phobius"/>
    </source>
</evidence>
<dbReference type="Pfam" id="PF02683">
    <property type="entry name" value="DsbD_TM"/>
    <property type="match status" value="1"/>
</dbReference>
<accession>A0ABS2DPS6</accession>
<dbReference type="SUPFAM" id="SSF52833">
    <property type="entry name" value="Thioredoxin-like"/>
    <property type="match status" value="1"/>
</dbReference>
<dbReference type="EMBL" id="JACJJC010000002">
    <property type="protein sequence ID" value="MBM6703341.1"/>
    <property type="molecule type" value="Genomic_DNA"/>
</dbReference>
<keyword evidence="5 7" id="KW-1133">Transmembrane helix</keyword>
<feature type="domain" description="Thioredoxin" evidence="8">
    <location>
        <begin position="647"/>
        <end position="779"/>
    </location>
</feature>
<evidence type="ECO:0000256" key="6">
    <source>
        <dbReference type="ARBA" id="ARBA00023136"/>
    </source>
</evidence>
<feature type="transmembrane region" description="Helical" evidence="7">
    <location>
        <begin position="464"/>
        <end position="484"/>
    </location>
</feature>
<feature type="transmembrane region" description="Helical" evidence="7">
    <location>
        <begin position="384"/>
        <end position="410"/>
    </location>
</feature>
<dbReference type="PROSITE" id="PS51352">
    <property type="entry name" value="THIOREDOXIN_2"/>
    <property type="match status" value="1"/>
</dbReference>
<dbReference type="PANTHER" id="PTHR32234:SF3">
    <property type="entry name" value="SUPPRESSION OF COPPER SENSITIVITY PROTEIN"/>
    <property type="match status" value="1"/>
</dbReference>
<feature type="transmembrane region" description="Helical" evidence="7">
    <location>
        <begin position="422"/>
        <end position="444"/>
    </location>
</feature>
<evidence type="ECO:0000256" key="4">
    <source>
        <dbReference type="ARBA" id="ARBA00022748"/>
    </source>
</evidence>
<reference evidence="9 10" key="1">
    <citation type="journal article" date="2021" name="Sci. Rep.">
        <title>The distribution of antibiotic resistance genes in chicken gut microbiota commensals.</title>
        <authorList>
            <person name="Juricova H."/>
            <person name="Matiasovicova J."/>
            <person name="Kubasova T."/>
            <person name="Cejkova D."/>
            <person name="Rychlik I."/>
        </authorList>
    </citation>
    <scope>NUCLEOTIDE SEQUENCE [LARGE SCALE GENOMIC DNA]</scope>
    <source>
        <strain evidence="9 10">An829</strain>
    </source>
</reference>
<dbReference type="InterPro" id="IPR035671">
    <property type="entry name" value="DsbD_gamma"/>
</dbReference>
<dbReference type="Pfam" id="PF11412">
    <property type="entry name" value="DsbD_N"/>
    <property type="match status" value="1"/>
</dbReference>
<feature type="transmembrane region" description="Helical" evidence="7">
    <location>
        <begin position="606"/>
        <end position="627"/>
    </location>
</feature>
<keyword evidence="2" id="KW-1003">Cell membrane</keyword>
<proteinExistence type="predicted"/>
<evidence type="ECO:0000313" key="10">
    <source>
        <dbReference type="Proteomes" id="UP000715095"/>
    </source>
</evidence>
<keyword evidence="4" id="KW-0201">Cytochrome c-type biogenesis</keyword>
<feature type="transmembrane region" description="Helical" evidence="7">
    <location>
        <begin position="584"/>
        <end position="600"/>
    </location>
</feature>
<keyword evidence="10" id="KW-1185">Reference proteome</keyword>
<evidence type="ECO:0000256" key="3">
    <source>
        <dbReference type="ARBA" id="ARBA00022692"/>
    </source>
</evidence>
<evidence type="ECO:0000259" key="8">
    <source>
        <dbReference type="PROSITE" id="PS51352"/>
    </source>
</evidence>
<protein>
    <submittedName>
        <fullName evidence="9">Thioredoxin family protein</fullName>
    </submittedName>
</protein>
<gene>
    <name evidence="9" type="ORF">H6A60_02315</name>
</gene>
<name>A0ABS2DPS6_9BURK</name>
<evidence type="ECO:0000256" key="2">
    <source>
        <dbReference type="ARBA" id="ARBA00022475"/>
    </source>
</evidence>
<dbReference type="Gene3D" id="3.40.30.10">
    <property type="entry name" value="Glutaredoxin"/>
    <property type="match status" value="1"/>
</dbReference>
<dbReference type="CDD" id="cd02953">
    <property type="entry name" value="DsbDgamma"/>
    <property type="match status" value="1"/>
</dbReference>
<organism evidence="9 10">
    <name type="scientific">Sutterella massiliensis</name>
    <dbReference type="NCBI Taxonomy" id="1816689"/>
    <lineage>
        <taxon>Bacteria</taxon>
        <taxon>Pseudomonadati</taxon>
        <taxon>Pseudomonadota</taxon>
        <taxon>Betaproteobacteria</taxon>
        <taxon>Burkholderiales</taxon>
        <taxon>Sutterellaceae</taxon>
        <taxon>Sutterella</taxon>
    </lineage>
</organism>
<dbReference type="InterPro" id="IPR003834">
    <property type="entry name" value="Cyt_c_assmbl_TM_dom"/>
</dbReference>
<dbReference type="PANTHER" id="PTHR32234">
    <property type="entry name" value="THIOL:DISULFIDE INTERCHANGE PROTEIN DSBD"/>
    <property type="match status" value="1"/>
</dbReference>
<keyword evidence="3 7" id="KW-0812">Transmembrane</keyword>
<dbReference type="InterPro" id="IPR036249">
    <property type="entry name" value="Thioredoxin-like_sf"/>
</dbReference>
<feature type="transmembrane region" description="Helical" evidence="7">
    <location>
        <begin position="639"/>
        <end position="656"/>
    </location>
</feature>
<dbReference type="InterPro" id="IPR028250">
    <property type="entry name" value="DsbDN"/>
</dbReference>
<dbReference type="Pfam" id="PF13899">
    <property type="entry name" value="Thioredoxin_7"/>
    <property type="match status" value="1"/>
</dbReference>
<sequence>MKTYGLSMPRALGSLLKNAHSAAKDAARALLAFGTALALGAGVAAPAAAAPSGDGWLSAIDAAKGAASGQRTEPRHVRVRLAAENDALTPQAENRLAVVFEHEAGWHTYWKNPGEAGLPPEFTFTLPPGFKATAPAFPLPERLLTGNITSFGYGGETAFPLRVEIPRSAGTSGSVRIRLHVDYLACRDMCVPESADAELRLPLRVSAKPGPDAALIGEALKRIPETPASAESLRAVIDGTKIRIDELAGLPVKRSLDFFPSERNVVNYAEAPVFETRAAALSEADGQSSSADVTLERAAASSLYIAAHEKFANAPTEAIEGILVADGGPAAGGWAIEASIPLEAGEIVPPAAPRSAAASSDAGAGAAFADRGACAAQSLTTLSALVFAFAGGLILNLMPCVFPVLSLKLLQLIGGAQRGERLLGHGLAFTSGSVLTMAVLSGVLLALRAMGGALGWGFQLQSPWVVALLILLFGAITMNLAGLFEFTAGSRVADAKVLRDAPKTGLASSFLTGVLAVIVASPCTAPFMGAALGYALTQPAIEALLVFVALGLGMSMPWLLLCVFPQWAKRLPKPGPWMETFRKIMAVPMAAAVIWLGWVLSKQVDFFGMLVVVCGLGATAVFCWLLGREQWGLGRNRPVMAAMAILAAASVAAANLEMFVRADRTVAEGWQPWSEAAVESALAQGRPVFVDFTAAWCVTCQANKLAALERDEVVERFNELGYVRLMGDWTNRDPAITSVLEAFGRSGVPLYLIYRPGGGVEVLPELLTPSIVLEAIGKK</sequence>
<evidence type="ECO:0000256" key="5">
    <source>
        <dbReference type="ARBA" id="ARBA00022989"/>
    </source>
</evidence>
<comment type="caution">
    <text evidence="9">The sequence shown here is derived from an EMBL/GenBank/DDBJ whole genome shotgun (WGS) entry which is preliminary data.</text>
</comment>
<feature type="transmembrane region" description="Helical" evidence="7">
    <location>
        <begin position="540"/>
        <end position="564"/>
    </location>
</feature>